<dbReference type="InterPro" id="IPR013087">
    <property type="entry name" value="Znf_C2H2_type"/>
</dbReference>
<keyword evidence="10" id="KW-0862">Zinc</keyword>
<organism evidence="16 17">
    <name type="scientific">Hermetia illucens</name>
    <name type="common">Black soldier fly</name>
    <dbReference type="NCBI Taxonomy" id="343691"/>
    <lineage>
        <taxon>Eukaryota</taxon>
        <taxon>Metazoa</taxon>
        <taxon>Ecdysozoa</taxon>
        <taxon>Arthropoda</taxon>
        <taxon>Hexapoda</taxon>
        <taxon>Insecta</taxon>
        <taxon>Pterygota</taxon>
        <taxon>Neoptera</taxon>
        <taxon>Endopterygota</taxon>
        <taxon>Diptera</taxon>
        <taxon>Brachycera</taxon>
        <taxon>Stratiomyomorpha</taxon>
        <taxon>Stratiomyidae</taxon>
        <taxon>Hermetiinae</taxon>
        <taxon>Hermetia</taxon>
    </lineage>
</organism>
<dbReference type="FunFam" id="3.30.160.60:FF:001482">
    <property type="entry name" value="Hunchback"/>
    <property type="match status" value="1"/>
</dbReference>
<evidence type="ECO:0000256" key="7">
    <source>
        <dbReference type="ARBA" id="ARBA00022723"/>
    </source>
</evidence>
<evidence type="ECO:0000256" key="1">
    <source>
        <dbReference type="ARBA" id="ARBA00003983"/>
    </source>
</evidence>
<feature type="compositionally biased region" description="Low complexity" evidence="14">
    <location>
        <begin position="473"/>
        <end position="492"/>
    </location>
</feature>
<dbReference type="GO" id="GO:0000981">
    <property type="term" value="F:DNA-binding transcription factor activity, RNA polymerase II-specific"/>
    <property type="evidence" value="ECO:0007669"/>
    <property type="project" value="TreeGrafter"/>
</dbReference>
<feature type="region of interest" description="Disordered" evidence="14">
    <location>
        <begin position="574"/>
        <end position="598"/>
    </location>
</feature>
<evidence type="ECO:0000256" key="2">
    <source>
        <dbReference type="ARBA" id="ARBA00004123"/>
    </source>
</evidence>
<dbReference type="SMART" id="SM00355">
    <property type="entry name" value="ZnF_C2H2"/>
    <property type="match status" value="6"/>
</dbReference>
<evidence type="ECO:0000256" key="8">
    <source>
        <dbReference type="ARBA" id="ARBA00022737"/>
    </source>
</evidence>
<evidence type="ECO:0000256" key="9">
    <source>
        <dbReference type="ARBA" id="ARBA00022771"/>
    </source>
</evidence>
<dbReference type="AlphaFoldDB" id="A0A7R8V698"/>
<evidence type="ECO:0000256" key="5">
    <source>
        <dbReference type="ARBA" id="ARBA00022473"/>
    </source>
</evidence>
<feature type="domain" description="C2H2-type" evidence="15">
    <location>
        <begin position="604"/>
        <end position="631"/>
    </location>
</feature>
<dbReference type="OrthoDB" id="10015593at2759"/>
<feature type="region of interest" description="Disordered" evidence="14">
    <location>
        <begin position="473"/>
        <end position="542"/>
    </location>
</feature>
<keyword evidence="6" id="KW-0302">Gap protein</keyword>
<feature type="compositionally biased region" description="Polar residues" evidence="14">
    <location>
        <begin position="499"/>
        <end position="516"/>
    </location>
</feature>
<evidence type="ECO:0000259" key="15">
    <source>
        <dbReference type="PROSITE" id="PS50157"/>
    </source>
</evidence>
<dbReference type="SUPFAM" id="SSF57667">
    <property type="entry name" value="beta-beta-alpha zinc fingers"/>
    <property type="match status" value="3"/>
</dbReference>
<protein>
    <recommendedName>
        <fullName evidence="4">Protein hunchback</fullName>
    </recommendedName>
</protein>
<reference evidence="16 17" key="1">
    <citation type="submission" date="2020-11" db="EMBL/GenBank/DDBJ databases">
        <authorList>
            <person name="Wallbank WR R."/>
            <person name="Pardo Diaz C."/>
            <person name="Kozak K."/>
            <person name="Martin S."/>
            <person name="Jiggins C."/>
            <person name="Moest M."/>
            <person name="Warren A I."/>
            <person name="Generalovic N T."/>
            <person name="Byers J.R.P. K."/>
            <person name="Montejo-Kovacevich G."/>
            <person name="Yen C E."/>
        </authorList>
    </citation>
    <scope>NUCLEOTIDE SEQUENCE [LARGE SCALE GENOMIC DNA]</scope>
</reference>
<evidence type="ECO:0000256" key="4">
    <source>
        <dbReference type="ARBA" id="ARBA00013638"/>
    </source>
</evidence>
<dbReference type="PROSITE" id="PS50157">
    <property type="entry name" value="ZINC_FINGER_C2H2_2"/>
    <property type="match status" value="3"/>
</dbReference>
<comment type="subcellular location">
    <subcellularLocation>
        <location evidence="2">Nucleus</location>
    </subcellularLocation>
</comment>
<dbReference type="GO" id="GO:0000122">
    <property type="term" value="P:negative regulation of transcription by RNA polymerase II"/>
    <property type="evidence" value="ECO:0007669"/>
    <property type="project" value="UniProtKB-ARBA"/>
</dbReference>
<dbReference type="PROSITE" id="PS00028">
    <property type="entry name" value="ZINC_FINGER_C2H2_1"/>
    <property type="match status" value="3"/>
</dbReference>
<evidence type="ECO:0000256" key="10">
    <source>
        <dbReference type="ARBA" id="ARBA00022833"/>
    </source>
</evidence>
<feature type="domain" description="C2H2-type" evidence="15">
    <location>
        <begin position="225"/>
        <end position="252"/>
    </location>
</feature>
<dbReference type="InParanoid" id="A0A7R8V698"/>
<keyword evidence="17" id="KW-1185">Reference proteome</keyword>
<dbReference type="PANTHER" id="PTHR24384:SF186">
    <property type="entry name" value="ZGC:153976-RELATED"/>
    <property type="match status" value="1"/>
</dbReference>
<dbReference type="InterPro" id="IPR036236">
    <property type="entry name" value="Znf_C2H2_sf"/>
</dbReference>
<proteinExistence type="inferred from homology"/>
<gene>
    <name evidence="16" type="ORF">HERILL_LOCUS15200</name>
</gene>
<evidence type="ECO:0000256" key="14">
    <source>
        <dbReference type="SAM" id="MobiDB-lite"/>
    </source>
</evidence>
<evidence type="ECO:0000256" key="3">
    <source>
        <dbReference type="ARBA" id="ARBA00007746"/>
    </source>
</evidence>
<evidence type="ECO:0000256" key="13">
    <source>
        <dbReference type="PROSITE-ProRule" id="PRU00042"/>
    </source>
</evidence>
<dbReference type="Gene3D" id="3.30.160.60">
    <property type="entry name" value="Classic Zinc Finger"/>
    <property type="match status" value="3"/>
</dbReference>
<dbReference type="EMBL" id="LR899014">
    <property type="protein sequence ID" value="CAD7092872.1"/>
    <property type="molecule type" value="Genomic_DNA"/>
</dbReference>
<dbReference type="OMA" id="LPEEHCS"/>
<keyword evidence="12" id="KW-0539">Nucleus</keyword>
<dbReference type="InterPro" id="IPR050752">
    <property type="entry name" value="C2H2-ZF_domain"/>
</dbReference>
<dbReference type="GO" id="GO:0008270">
    <property type="term" value="F:zinc ion binding"/>
    <property type="evidence" value="ECO:0007669"/>
    <property type="project" value="UniProtKB-KW"/>
</dbReference>
<evidence type="ECO:0000313" key="16">
    <source>
        <dbReference type="EMBL" id="CAD7092872.1"/>
    </source>
</evidence>
<comment type="similarity">
    <text evidence="3">Belongs to the hunchback C2H2-type zinc-finger protein family.</text>
</comment>
<keyword evidence="7" id="KW-0479">Metal-binding</keyword>
<dbReference type="PANTHER" id="PTHR24384">
    <property type="entry name" value="FINGER PUTATIVE TRANSCRIPTION FACTOR FAMILY-RELATED"/>
    <property type="match status" value="1"/>
</dbReference>
<dbReference type="GO" id="GO:0000978">
    <property type="term" value="F:RNA polymerase II cis-regulatory region sequence-specific DNA binding"/>
    <property type="evidence" value="ECO:0007669"/>
    <property type="project" value="TreeGrafter"/>
</dbReference>
<keyword evidence="5" id="KW-0217">Developmental protein</keyword>
<dbReference type="Proteomes" id="UP000594454">
    <property type="component" value="Chromosome 6"/>
</dbReference>
<feature type="region of interest" description="Disordered" evidence="14">
    <location>
        <begin position="127"/>
        <end position="186"/>
    </location>
</feature>
<accession>A0A7R8V698</accession>
<dbReference type="GO" id="GO:0040034">
    <property type="term" value="P:regulation of development, heterochronic"/>
    <property type="evidence" value="ECO:0007669"/>
    <property type="project" value="UniProtKB-ARBA"/>
</dbReference>
<dbReference type="GO" id="GO:0035282">
    <property type="term" value="P:segmentation"/>
    <property type="evidence" value="ECO:0007669"/>
    <property type="project" value="UniProtKB-KW"/>
</dbReference>
<comment type="function">
    <text evidence="1">Gap class segmentation protein that controls development of head structures.</text>
</comment>
<evidence type="ECO:0000256" key="6">
    <source>
        <dbReference type="ARBA" id="ARBA00022492"/>
    </source>
</evidence>
<dbReference type="FunCoup" id="A0A7R8V698">
    <property type="interactions" value="93"/>
</dbReference>
<evidence type="ECO:0000256" key="11">
    <source>
        <dbReference type="ARBA" id="ARBA00023125"/>
    </source>
</evidence>
<keyword evidence="9 13" id="KW-0863">Zinc-finger</keyword>
<name>A0A7R8V698_HERIL</name>
<evidence type="ECO:0000256" key="12">
    <source>
        <dbReference type="ARBA" id="ARBA00023242"/>
    </source>
</evidence>
<dbReference type="FunFam" id="3.30.160.60:FF:001301">
    <property type="entry name" value="Blast:Protein hunchback"/>
    <property type="match status" value="1"/>
</dbReference>
<keyword evidence="11" id="KW-0238">DNA-binding</keyword>
<feature type="domain" description="C2H2-type" evidence="15">
    <location>
        <begin position="253"/>
        <end position="280"/>
    </location>
</feature>
<sequence>MQNWEAMPQANYEHNWYGMISSIKREPISTSYNGDYHLQKTSSMDVNHCSPTSPSTQHQSENTMENQNFYGLSNNCHPLGFNPLTPPGYPNAVLPQINFNQDLNFSEASTSQNSNIHGNKVPQTEITQSLTPSHTPPMDITPPKSPKSFPGTPEKDNEMSSNSNDSGEDTRFPESDNDDDTISKPKFNSHGKVKKFKCKQCNFTAIIKVDFWAHARQHIKPEKLLECQLCPFVTELKHHLEYHIRKHKNLKPFRCNQCSYSCVNKSMLNSHLKSHSKVYQYRCADCDYATKYCHSFKLHLRKYTHKPDMVLNEDGSPNPLIVIDVYGTRRGPKMKGRDAAKMVKQETRALAKHTLPAAKVPESLETQSRTPAILGKQTPNLMPSLLPNTFAEMLQQNRHLPFFPYLNLNLQMLAVQQQAVLAQLSPNMGPTHQTGGSNETLNSERTYRHDWDHDDNSDNSDQNIHNAMDLTQSSPIKSSSSEAPEANNNINPENRRLDSPTQLESITTTPVLASSKTSRRKGRAFRFEASGNDSHDDNDENTVEPMKLTLQNFPEESRSPIQSDCERNDGEDINEVCEKLPPPTSANSNPSESEGRLTTPKNTYECKSCGIYFRDAVLHTIHMGYHSCDDEFKCNMCGEKCGDRLTFFVHIARFPHS</sequence>
<evidence type="ECO:0000313" key="17">
    <source>
        <dbReference type="Proteomes" id="UP000594454"/>
    </source>
</evidence>
<dbReference type="GO" id="GO:0005634">
    <property type="term" value="C:nucleus"/>
    <property type="evidence" value="ECO:0007669"/>
    <property type="project" value="UniProtKB-SubCell"/>
</dbReference>
<keyword evidence="8" id="KW-0677">Repeat</keyword>